<reference evidence="1 2" key="1">
    <citation type="submission" date="2019-01" db="EMBL/GenBank/DDBJ databases">
        <authorList>
            <person name="Alioto T."/>
            <person name="Alioto T."/>
        </authorList>
    </citation>
    <scope>NUCLEOTIDE SEQUENCE [LARGE SCALE GENOMIC DNA]</scope>
</reference>
<protein>
    <submittedName>
        <fullName evidence="1">Uncharacterized protein</fullName>
    </submittedName>
</protein>
<name>A0A485N560_LYNPA</name>
<dbReference type="Proteomes" id="UP000386466">
    <property type="component" value="Unassembled WGS sequence"/>
</dbReference>
<evidence type="ECO:0000313" key="2">
    <source>
        <dbReference type="Proteomes" id="UP000386466"/>
    </source>
</evidence>
<evidence type="ECO:0000313" key="1">
    <source>
        <dbReference type="EMBL" id="VFV27354.1"/>
    </source>
</evidence>
<dbReference type="AlphaFoldDB" id="A0A485N560"/>
<feature type="non-terminal residue" evidence="1">
    <location>
        <position position="59"/>
    </location>
</feature>
<keyword evidence="2" id="KW-1185">Reference proteome</keyword>
<dbReference type="EMBL" id="CAAGRJ010009861">
    <property type="protein sequence ID" value="VFV27354.1"/>
    <property type="molecule type" value="Genomic_DNA"/>
</dbReference>
<accession>A0A485N560</accession>
<gene>
    <name evidence="1" type="ORF">LYPA_23C013340</name>
</gene>
<sequence>MNKVSFLTDEQRKWFLEMGSTPGENVMKTVDSEYDINLVDKAAPGFEKTDRNFGKSSSV</sequence>
<organism evidence="1 2">
    <name type="scientific">Lynx pardinus</name>
    <name type="common">Iberian lynx</name>
    <name type="synonym">Felis pardina</name>
    <dbReference type="NCBI Taxonomy" id="191816"/>
    <lineage>
        <taxon>Eukaryota</taxon>
        <taxon>Metazoa</taxon>
        <taxon>Chordata</taxon>
        <taxon>Craniata</taxon>
        <taxon>Vertebrata</taxon>
        <taxon>Euteleostomi</taxon>
        <taxon>Mammalia</taxon>
        <taxon>Eutheria</taxon>
        <taxon>Laurasiatheria</taxon>
        <taxon>Carnivora</taxon>
        <taxon>Feliformia</taxon>
        <taxon>Felidae</taxon>
        <taxon>Felinae</taxon>
        <taxon>Lynx</taxon>
    </lineage>
</organism>
<proteinExistence type="predicted"/>